<dbReference type="Proteomes" id="UP000053555">
    <property type="component" value="Unassembled WGS sequence"/>
</dbReference>
<dbReference type="EMBL" id="KN666476">
    <property type="protein sequence ID" value="KHN07938.1"/>
    <property type="molecule type" value="Genomic_DNA"/>
</dbReference>
<dbReference type="AlphaFoldDB" id="A0A0B2PK18"/>
<accession>A0A0B2PK18</accession>
<feature type="transmembrane region" description="Helical" evidence="2">
    <location>
        <begin position="70"/>
        <end position="87"/>
    </location>
</feature>
<sequence>MSRGGYEYLEKKLMDEKRKKKLEEATQSGSTDTVIDPPSPIKRHVKWKLARTKKTGDMTSEAAKEIADKIVSHFQFIIVIIFFYCVIEYRINVFFTGCA</sequence>
<evidence type="ECO:0000256" key="2">
    <source>
        <dbReference type="SAM" id="Phobius"/>
    </source>
</evidence>
<gene>
    <name evidence="3" type="ORF">glysoja_045440</name>
</gene>
<keyword evidence="2" id="KW-0472">Membrane</keyword>
<protein>
    <submittedName>
        <fullName evidence="3">Uncharacterized protein</fullName>
    </submittedName>
</protein>
<proteinExistence type="predicted"/>
<keyword evidence="2" id="KW-1133">Transmembrane helix</keyword>
<evidence type="ECO:0000256" key="1">
    <source>
        <dbReference type="SAM" id="MobiDB-lite"/>
    </source>
</evidence>
<reference evidence="3" key="1">
    <citation type="submission" date="2014-07" db="EMBL/GenBank/DDBJ databases">
        <title>Identification of a novel salt tolerance gene in wild soybean by whole-genome sequencing.</title>
        <authorList>
            <person name="Lam H.-M."/>
            <person name="Qi X."/>
            <person name="Li M.-W."/>
            <person name="Liu X."/>
            <person name="Xie M."/>
            <person name="Ni M."/>
            <person name="Xu X."/>
        </authorList>
    </citation>
    <scope>NUCLEOTIDE SEQUENCE [LARGE SCALE GENOMIC DNA]</scope>
    <source>
        <tissue evidence="3">Root</tissue>
    </source>
</reference>
<evidence type="ECO:0000313" key="3">
    <source>
        <dbReference type="EMBL" id="KHN07938.1"/>
    </source>
</evidence>
<name>A0A0B2PK18_GLYSO</name>
<organism evidence="3">
    <name type="scientific">Glycine soja</name>
    <name type="common">Wild soybean</name>
    <dbReference type="NCBI Taxonomy" id="3848"/>
    <lineage>
        <taxon>Eukaryota</taxon>
        <taxon>Viridiplantae</taxon>
        <taxon>Streptophyta</taxon>
        <taxon>Embryophyta</taxon>
        <taxon>Tracheophyta</taxon>
        <taxon>Spermatophyta</taxon>
        <taxon>Magnoliopsida</taxon>
        <taxon>eudicotyledons</taxon>
        <taxon>Gunneridae</taxon>
        <taxon>Pentapetalae</taxon>
        <taxon>rosids</taxon>
        <taxon>fabids</taxon>
        <taxon>Fabales</taxon>
        <taxon>Fabaceae</taxon>
        <taxon>Papilionoideae</taxon>
        <taxon>50 kb inversion clade</taxon>
        <taxon>NPAAA clade</taxon>
        <taxon>indigoferoid/millettioid clade</taxon>
        <taxon>Phaseoleae</taxon>
        <taxon>Glycine</taxon>
        <taxon>Glycine subgen. Soja</taxon>
    </lineage>
</organism>
<feature type="region of interest" description="Disordered" evidence="1">
    <location>
        <begin position="20"/>
        <end position="39"/>
    </location>
</feature>
<keyword evidence="2" id="KW-0812">Transmembrane</keyword>